<organism evidence="2 3">
    <name type="scientific">Paraburkholderia panacisoli</name>
    <dbReference type="NCBI Taxonomy" id="2603818"/>
    <lineage>
        <taxon>Bacteria</taxon>
        <taxon>Pseudomonadati</taxon>
        <taxon>Pseudomonadota</taxon>
        <taxon>Betaproteobacteria</taxon>
        <taxon>Burkholderiales</taxon>
        <taxon>Burkholderiaceae</taxon>
        <taxon>Paraburkholderia</taxon>
    </lineage>
</organism>
<dbReference type="EMBL" id="VTUZ01000038">
    <property type="protein sequence ID" value="KAA1002481.1"/>
    <property type="molecule type" value="Genomic_DNA"/>
</dbReference>
<feature type="region of interest" description="Disordered" evidence="1">
    <location>
        <begin position="1"/>
        <end position="30"/>
    </location>
</feature>
<reference evidence="2 3" key="1">
    <citation type="submission" date="2019-08" db="EMBL/GenBank/DDBJ databases">
        <title>Paraburkholderia sp. DCY113.</title>
        <authorList>
            <person name="Kang J."/>
        </authorList>
    </citation>
    <scope>NUCLEOTIDE SEQUENCE [LARGE SCALE GENOMIC DNA]</scope>
    <source>
        <strain evidence="2 3">DCY113</strain>
    </source>
</reference>
<protein>
    <submittedName>
        <fullName evidence="2">Uncharacterized protein</fullName>
    </submittedName>
</protein>
<name>A0A5B0GIH7_9BURK</name>
<keyword evidence="3" id="KW-1185">Reference proteome</keyword>
<evidence type="ECO:0000256" key="1">
    <source>
        <dbReference type="SAM" id="MobiDB-lite"/>
    </source>
</evidence>
<comment type="caution">
    <text evidence="2">The sequence shown here is derived from an EMBL/GenBank/DDBJ whole genome shotgun (WGS) entry which is preliminary data.</text>
</comment>
<evidence type="ECO:0000313" key="3">
    <source>
        <dbReference type="Proteomes" id="UP000325273"/>
    </source>
</evidence>
<dbReference type="AlphaFoldDB" id="A0A5B0GIH7"/>
<evidence type="ECO:0000313" key="2">
    <source>
        <dbReference type="EMBL" id="KAA1002481.1"/>
    </source>
</evidence>
<sequence>MSQASQGVSKLGPAASNAEGGTRTENSDGECLLVSIGVKPGGSKERVAIADGYRESKDSWRAWQASPLPHAKSYCLSRT</sequence>
<dbReference type="Proteomes" id="UP000325273">
    <property type="component" value="Unassembled WGS sequence"/>
</dbReference>
<proteinExistence type="predicted"/>
<accession>A0A5B0GIH7</accession>
<gene>
    <name evidence="2" type="ORF">FVF58_37640</name>
</gene>